<dbReference type="STRING" id="48936.NJ75_00083"/>
<dbReference type="EMBL" id="JRVC01000001">
    <property type="protein sequence ID" value="KHS49602.1"/>
    <property type="molecule type" value="Genomic_DNA"/>
</dbReference>
<evidence type="ECO:0000313" key="2">
    <source>
        <dbReference type="EMBL" id="KHS49602.1"/>
    </source>
</evidence>
<gene>
    <name evidence="1" type="ORF">NJ75_00083</name>
    <name evidence="2" type="ORF">NJ75_00305</name>
</gene>
<accession>A0A0B9A2Q4</accession>
<dbReference type="Proteomes" id="UP000031338">
    <property type="component" value="Unassembled WGS sequence"/>
</dbReference>
<comment type="caution">
    <text evidence="2">The sequence shown here is derived from an EMBL/GenBank/DDBJ whole genome shotgun (WGS) entry which is preliminary data.</text>
</comment>
<dbReference type="AlphaFoldDB" id="A0A0B9A2Q4"/>
<sequence length="69" mass="8195">MAFDYEDAGTFGSEREAKDWALRNKIDLRDLHIHNAGGQRVEVGIRKSAYDQREDYDNRYGQRQDGFWR</sequence>
<dbReference type="EMBL" id="JRVC01000001">
    <property type="protein sequence ID" value="KHS49380.1"/>
    <property type="molecule type" value="Genomic_DNA"/>
</dbReference>
<dbReference type="RefSeq" id="WP_039330732.1">
    <property type="nucleotide sequence ID" value="NZ_JRVC01000001.1"/>
</dbReference>
<proteinExistence type="predicted"/>
<reference evidence="2 3" key="1">
    <citation type="submission" date="2014-10" db="EMBL/GenBank/DDBJ databases">
        <title>Draft genome sequence of Novosphingobium subterraneum DSM 12447.</title>
        <authorList>
            <person name="Gan H.M."/>
            <person name="Gan H.Y."/>
            <person name="Savka M.A."/>
        </authorList>
    </citation>
    <scope>NUCLEOTIDE SEQUENCE [LARGE SCALE GENOMIC DNA]</scope>
    <source>
        <strain evidence="2 3">DSM 12447</strain>
    </source>
</reference>
<name>A0A0B9A2Q4_9SPHN</name>
<evidence type="ECO:0000313" key="3">
    <source>
        <dbReference type="Proteomes" id="UP000031338"/>
    </source>
</evidence>
<organism evidence="2 3">
    <name type="scientific">Novosphingobium subterraneum</name>
    <dbReference type="NCBI Taxonomy" id="48936"/>
    <lineage>
        <taxon>Bacteria</taxon>
        <taxon>Pseudomonadati</taxon>
        <taxon>Pseudomonadota</taxon>
        <taxon>Alphaproteobacteria</taxon>
        <taxon>Sphingomonadales</taxon>
        <taxon>Sphingomonadaceae</taxon>
        <taxon>Novosphingobium</taxon>
    </lineage>
</organism>
<dbReference type="PATRIC" id="fig|48936.3.peg.312"/>
<keyword evidence="3" id="KW-1185">Reference proteome</keyword>
<protein>
    <submittedName>
        <fullName evidence="2">Uncharacterized protein</fullName>
    </submittedName>
</protein>
<evidence type="ECO:0000313" key="1">
    <source>
        <dbReference type="EMBL" id="KHS49380.1"/>
    </source>
</evidence>